<keyword evidence="11" id="KW-1185">Reference proteome</keyword>
<organism evidence="10 11">
    <name type="scientific">Potamilus streckersoni</name>
    <dbReference type="NCBI Taxonomy" id="2493646"/>
    <lineage>
        <taxon>Eukaryota</taxon>
        <taxon>Metazoa</taxon>
        <taxon>Spiralia</taxon>
        <taxon>Lophotrochozoa</taxon>
        <taxon>Mollusca</taxon>
        <taxon>Bivalvia</taxon>
        <taxon>Autobranchia</taxon>
        <taxon>Heteroconchia</taxon>
        <taxon>Palaeoheterodonta</taxon>
        <taxon>Unionida</taxon>
        <taxon>Unionoidea</taxon>
        <taxon>Unionidae</taxon>
        <taxon>Ambleminae</taxon>
        <taxon>Lampsilini</taxon>
        <taxon>Potamilus</taxon>
    </lineage>
</organism>
<dbReference type="Gene3D" id="1.20.1070.10">
    <property type="entry name" value="Rhodopsin 7-helix transmembrane proteins"/>
    <property type="match status" value="1"/>
</dbReference>
<evidence type="ECO:0000256" key="1">
    <source>
        <dbReference type="ARBA" id="ARBA00004141"/>
    </source>
</evidence>
<reference evidence="10" key="2">
    <citation type="journal article" date="2021" name="Genome Biol. Evol.">
        <title>Developing a high-quality reference genome for a parasitic bivalve with doubly uniparental inheritance (Bivalvia: Unionida).</title>
        <authorList>
            <person name="Smith C.H."/>
        </authorList>
    </citation>
    <scope>NUCLEOTIDE SEQUENCE</scope>
    <source>
        <strain evidence="10">CHS0354</strain>
        <tissue evidence="10">Mantle</tissue>
    </source>
</reference>
<proteinExistence type="predicted"/>
<comment type="caution">
    <text evidence="10">The sequence shown here is derived from an EMBL/GenBank/DDBJ whole genome shotgun (WGS) entry which is preliminary data.</text>
</comment>
<keyword evidence="2 8" id="KW-0812">Transmembrane</keyword>
<feature type="domain" description="G-protein coupled receptors family 1 profile" evidence="9">
    <location>
        <begin position="48"/>
        <end position="109"/>
    </location>
</feature>
<dbReference type="GO" id="GO:0005886">
    <property type="term" value="C:plasma membrane"/>
    <property type="evidence" value="ECO:0007669"/>
    <property type="project" value="TreeGrafter"/>
</dbReference>
<keyword evidence="5 8" id="KW-0472">Membrane</keyword>
<dbReference type="GO" id="GO:0004930">
    <property type="term" value="F:G protein-coupled receptor activity"/>
    <property type="evidence" value="ECO:0007669"/>
    <property type="project" value="UniProtKB-KW"/>
</dbReference>
<dbReference type="Proteomes" id="UP001195483">
    <property type="component" value="Unassembled WGS sequence"/>
</dbReference>
<gene>
    <name evidence="10" type="ORF">CHS0354_029873</name>
</gene>
<keyword evidence="3 8" id="KW-1133">Transmembrane helix</keyword>
<dbReference type="EMBL" id="JAEAOA010001782">
    <property type="protein sequence ID" value="KAK3609833.1"/>
    <property type="molecule type" value="Genomic_DNA"/>
</dbReference>
<protein>
    <recommendedName>
        <fullName evidence="9">G-protein coupled receptors family 1 profile domain-containing protein</fullName>
    </recommendedName>
</protein>
<comment type="subcellular location">
    <subcellularLocation>
        <location evidence="1">Membrane</location>
        <topology evidence="1">Multi-pass membrane protein</topology>
    </subcellularLocation>
</comment>
<evidence type="ECO:0000256" key="6">
    <source>
        <dbReference type="ARBA" id="ARBA00023170"/>
    </source>
</evidence>
<reference evidence="10" key="1">
    <citation type="journal article" date="2021" name="Genome Biol. Evol.">
        <title>A High-Quality Reference Genome for a Parasitic Bivalve with Doubly Uniparental Inheritance (Bivalvia: Unionida).</title>
        <authorList>
            <person name="Smith C.H."/>
        </authorList>
    </citation>
    <scope>NUCLEOTIDE SEQUENCE</scope>
    <source>
        <strain evidence="10">CHS0354</strain>
    </source>
</reference>
<keyword evidence="7" id="KW-0807">Transducer</keyword>
<dbReference type="PANTHER" id="PTHR45695">
    <property type="entry name" value="LEUCOKININ RECEPTOR-RELATED"/>
    <property type="match status" value="1"/>
</dbReference>
<evidence type="ECO:0000256" key="8">
    <source>
        <dbReference type="SAM" id="Phobius"/>
    </source>
</evidence>
<evidence type="ECO:0000256" key="4">
    <source>
        <dbReference type="ARBA" id="ARBA00023040"/>
    </source>
</evidence>
<evidence type="ECO:0000256" key="5">
    <source>
        <dbReference type="ARBA" id="ARBA00023136"/>
    </source>
</evidence>
<dbReference type="PROSITE" id="PS50262">
    <property type="entry name" value="G_PROTEIN_RECEP_F1_2"/>
    <property type="match status" value="1"/>
</dbReference>
<dbReference type="SUPFAM" id="SSF81321">
    <property type="entry name" value="Family A G protein-coupled receptor-like"/>
    <property type="match status" value="1"/>
</dbReference>
<evidence type="ECO:0000313" key="11">
    <source>
        <dbReference type="Proteomes" id="UP001195483"/>
    </source>
</evidence>
<sequence length="109" mass="12496">MVNNFTKPVLEFGDVHRFRRYEFLKEKPHIAIASIIMISVASMEGIFGNILIPIAVATHKKLRNIESVFIVNLAMSDLYVTAIADPMNIVDTKVILVHMHLDYRPYCKH</sequence>
<dbReference type="InterPro" id="IPR000276">
    <property type="entry name" value="GPCR_Rhodpsn"/>
</dbReference>
<evidence type="ECO:0000259" key="9">
    <source>
        <dbReference type="PROSITE" id="PS50262"/>
    </source>
</evidence>
<feature type="transmembrane region" description="Helical" evidence="8">
    <location>
        <begin position="30"/>
        <end position="56"/>
    </location>
</feature>
<name>A0AAE0THP0_9BIVA</name>
<dbReference type="PANTHER" id="PTHR45695:SF9">
    <property type="entry name" value="LEUCOKININ RECEPTOR"/>
    <property type="match status" value="1"/>
</dbReference>
<evidence type="ECO:0000256" key="3">
    <source>
        <dbReference type="ARBA" id="ARBA00022989"/>
    </source>
</evidence>
<keyword evidence="4" id="KW-0297">G-protein coupled receptor</keyword>
<dbReference type="AlphaFoldDB" id="A0AAE0THP0"/>
<evidence type="ECO:0000313" key="10">
    <source>
        <dbReference type="EMBL" id="KAK3609833.1"/>
    </source>
</evidence>
<accession>A0AAE0THP0</accession>
<dbReference type="PRINTS" id="PR00237">
    <property type="entry name" value="GPCRRHODOPSN"/>
</dbReference>
<keyword evidence="6" id="KW-0675">Receptor</keyword>
<evidence type="ECO:0000256" key="2">
    <source>
        <dbReference type="ARBA" id="ARBA00022692"/>
    </source>
</evidence>
<evidence type="ECO:0000256" key="7">
    <source>
        <dbReference type="ARBA" id="ARBA00023224"/>
    </source>
</evidence>
<dbReference type="InterPro" id="IPR017452">
    <property type="entry name" value="GPCR_Rhodpsn_7TM"/>
</dbReference>
<reference evidence="10" key="3">
    <citation type="submission" date="2023-05" db="EMBL/GenBank/DDBJ databases">
        <authorList>
            <person name="Smith C.H."/>
        </authorList>
    </citation>
    <scope>NUCLEOTIDE SEQUENCE</scope>
    <source>
        <strain evidence="10">CHS0354</strain>
        <tissue evidence="10">Mantle</tissue>
    </source>
</reference>